<dbReference type="Proteomes" id="UP000452141">
    <property type="component" value="Unassembled WGS sequence"/>
</dbReference>
<dbReference type="Gene3D" id="3.90.190.10">
    <property type="entry name" value="Protein tyrosine phosphatase superfamily"/>
    <property type="match status" value="1"/>
</dbReference>
<evidence type="ECO:0000256" key="1">
    <source>
        <dbReference type="ARBA" id="ARBA00009580"/>
    </source>
</evidence>
<accession>A0A844FQG5</accession>
<protein>
    <submittedName>
        <fullName evidence="2">Tyrosine-protein phosphatase</fullName>
    </submittedName>
</protein>
<evidence type="ECO:0000313" key="2">
    <source>
        <dbReference type="EMBL" id="MST80549.1"/>
    </source>
</evidence>
<sequence length="258" mass="29604">MRERQRVIELDQAVNFRDLGGYRGLGGRQVKWGKIYRSAALNELTLKDQIILRNLRITVDCDLRTRHEQTAYPDLLWPGARLVDIGLYAEGDRFNQSHPFLRLFHHIPDFEDNYLAKIYQQVLLNDHSEAGIRRIFNELLRLPADQALVYHCAAGKDRTGIISILILLALGVDDKTIAQDYLLTDDLYDFSYKKQHPTNEALSQLIAQMNVTKGEGPAVLGVTETIRQGWGSFDKFFTSKLGFSKQDLEKFRAMYLEG</sequence>
<dbReference type="AlphaFoldDB" id="A0A844FQG5"/>
<dbReference type="EMBL" id="VUMW01000035">
    <property type="protein sequence ID" value="MST80549.1"/>
    <property type="molecule type" value="Genomic_DNA"/>
</dbReference>
<proteinExistence type="inferred from homology"/>
<organism evidence="2 3">
    <name type="scientific">Lactobacillus equicursoris</name>
    <dbReference type="NCBI Taxonomy" id="420645"/>
    <lineage>
        <taxon>Bacteria</taxon>
        <taxon>Bacillati</taxon>
        <taxon>Bacillota</taxon>
        <taxon>Bacilli</taxon>
        <taxon>Lactobacillales</taxon>
        <taxon>Lactobacillaceae</taxon>
        <taxon>Lactobacillus</taxon>
    </lineage>
</organism>
<comment type="caution">
    <text evidence="2">The sequence shown here is derived from an EMBL/GenBank/DDBJ whole genome shotgun (WGS) entry which is preliminary data.</text>
</comment>
<gene>
    <name evidence="2" type="ORF">FYJ61_08885</name>
</gene>
<dbReference type="InterPro" id="IPR029021">
    <property type="entry name" value="Prot-tyrosine_phosphatase-like"/>
</dbReference>
<dbReference type="RefSeq" id="WP_154487455.1">
    <property type="nucleotide sequence ID" value="NZ_VUMW01000035.1"/>
</dbReference>
<dbReference type="SUPFAM" id="SSF52799">
    <property type="entry name" value="(Phosphotyrosine protein) phosphatases II"/>
    <property type="match status" value="1"/>
</dbReference>
<dbReference type="GO" id="GO:0004721">
    <property type="term" value="F:phosphoprotein phosphatase activity"/>
    <property type="evidence" value="ECO:0007669"/>
    <property type="project" value="InterPro"/>
</dbReference>
<reference evidence="2 3" key="1">
    <citation type="submission" date="2019-08" db="EMBL/GenBank/DDBJ databases">
        <title>In-depth cultivation of the pig gut microbiome towards novel bacterial diversity and tailored functional studies.</title>
        <authorList>
            <person name="Wylensek D."/>
            <person name="Hitch T.C.A."/>
            <person name="Clavel T."/>
        </authorList>
    </citation>
    <scope>NUCLEOTIDE SEQUENCE [LARGE SCALE GENOMIC DNA]</scope>
    <source>
        <strain evidence="2 3">WCA-470BD-2E</strain>
    </source>
</reference>
<name>A0A844FQG5_9LACO</name>
<dbReference type="PANTHER" id="PTHR31126">
    <property type="entry name" value="TYROSINE-PROTEIN PHOSPHATASE"/>
    <property type="match status" value="1"/>
</dbReference>
<comment type="similarity">
    <text evidence="1">Belongs to the protein-tyrosine phosphatase family.</text>
</comment>
<dbReference type="PANTHER" id="PTHR31126:SF1">
    <property type="entry name" value="TYROSINE SPECIFIC PROTEIN PHOSPHATASES DOMAIN-CONTAINING PROTEIN"/>
    <property type="match status" value="1"/>
</dbReference>
<dbReference type="Pfam" id="PF13350">
    <property type="entry name" value="Y_phosphatase3"/>
    <property type="match status" value="1"/>
</dbReference>
<dbReference type="InterPro" id="IPR026893">
    <property type="entry name" value="Tyr/Ser_Pase_IphP-type"/>
</dbReference>
<evidence type="ECO:0000313" key="3">
    <source>
        <dbReference type="Proteomes" id="UP000452141"/>
    </source>
</evidence>